<keyword evidence="8" id="KW-0482">Metalloprotease</keyword>
<keyword evidence="9" id="KW-0464">Manganese</keyword>
<comment type="similarity">
    <text evidence="3 10">Belongs to the peptidase M24B family.</text>
</comment>
<evidence type="ECO:0000256" key="4">
    <source>
        <dbReference type="ARBA" id="ARBA00012574"/>
    </source>
</evidence>
<dbReference type="InterPro" id="IPR036005">
    <property type="entry name" value="Creatinase/aminopeptidase-like"/>
</dbReference>
<evidence type="ECO:0000256" key="10">
    <source>
        <dbReference type="RuleBase" id="RU000590"/>
    </source>
</evidence>
<feature type="region of interest" description="Disordered" evidence="11">
    <location>
        <begin position="1"/>
        <end position="62"/>
    </location>
</feature>
<keyword evidence="6 10" id="KW-0479">Metal-binding</keyword>
<keyword evidence="5" id="KW-0645">Protease</keyword>
<dbReference type="Pfam" id="PF00557">
    <property type="entry name" value="Peptidase_M24"/>
    <property type="match status" value="1"/>
</dbReference>
<dbReference type="GO" id="GO:0016805">
    <property type="term" value="F:dipeptidase activity"/>
    <property type="evidence" value="ECO:0007669"/>
    <property type="project" value="UniProtKB-KW"/>
</dbReference>
<comment type="cofactor">
    <cofactor evidence="2">
        <name>Mn(2+)</name>
        <dbReference type="ChEBI" id="CHEBI:29035"/>
    </cofactor>
</comment>
<dbReference type="InterPro" id="IPR052433">
    <property type="entry name" value="X-Pro_dipept-like"/>
</dbReference>
<keyword evidence="13" id="KW-0031">Aminopeptidase</keyword>
<sequence length="522" mass="57755">MVRHSRRQPARHQSAAGSAPAQGHAGCTGERRDLHWPLDRRRHPRALGRTQRTDTMTQSSTSALTADYAGRRARLAAHIGPHGVAVLPTAPEQQRNRDADFLFRHDSYFHYLSGFAEPRAWLVIQGDGTTTLFCEPKDLEREIWDGFRLGPDAAPGALGVNAAYSVDELDQRLPGLLDGADAVWYPFATHKGLETRIDGWLSSLRARVRFGTLVPEQVRDLCGPLDEMRLIKDAYEQDVMRRAAQISAQAHIRAMQLSARMLREGKDVREYHLDAELLHEFRLQGSQYPAYSSIVAAGANACVLHYRADAAPVRHGELVLIDAGCELDGYASDITRTFPANGTFTGPQRALYDLVLASQVAAVEATKAGARFTDPHDATVKVLAQGMLDLGLLNKNTVGRLDDVIEKRAYFQFYMHRTGHWLGMDVHDCGSYTEPSELGTKHVRKDALTGNEIVNRPARILRSGMVLTIEPGIYVRPAPGVPEQFHHIGIRIEDDAIVTDTGCELISRGVPVEADAIEALMR</sequence>
<accession>C9YCT5</accession>
<organism evidence="13">
    <name type="scientific">Curvibacter symbiont subsp. Hydra magnipapillata</name>
    <dbReference type="NCBI Taxonomy" id="667019"/>
    <lineage>
        <taxon>Bacteria</taxon>
        <taxon>Pseudomonadati</taxon>
        <taxon>Pseudomonadota</taxon>
        <taxon>Betaproteobacteria</taxon>
        <taxon>Burkholderiales</taxon>
        <taxon>Comamonadaceae</taxon>
        <taxon>Curvibacter</taxon>
    </lineage>
</organism>
<evidence type="ECO:0000256" key="11">
    <source>
        <dbReference type="SAM" id="MobiDB-lite"/>
    </source>
</evidence>
<keyword evidence="13" id="KW-0224">Dipeptidase</keyword>
<evidence type="ECO:0000256" key="7">
    <source>
        <dbReference type="ARBA" id="ARBA00022801"/>
    </source>
</evidence>
<dbReference type="PANTHER" id="PTHR43226">
    <property type="entry name" value="XAA-PRO AMINOPEPTIDASE 3"/>
    <property type="match status" value="1"/>
</dbReference>
<feature type="compositionally biased region" description="Basic residues" evidence="11">
    <location>
        <begin position="1"/>
        <end position="10"/>
    </location>
</feature>
<dbReference type="GO" id="GO:0006508">
    <property type="term" value="P:proteolysis"/>
    <property type="evidence" value="ECO:0007669"/>
    <property type="project" value="UniProtKB-KW"/>
</dbReference>
<evidence type="ECO:0000256" key="2">
    <source>
        <dbReference type="ARBA" id="ARBA00001936"/>
    </source>
</evidence>
<proteinExistence type="inferred from homology"/>
<evidence type="ECO:0000256" key="6">
    <source>
        <dbReference type="ARBA" id="ARBA00022723"/>
    </source>
</evidence>
<evidence type="ECO:0000256" key="8">
    <source>
        <dbReference type="ARBA" id="ARBA00023049"/>
    </source>
</evidence>
<dbReference type="GO" id="GO:0005829">
    <property type="term" value="C:cytosol"/>
    <property type="evidence" value="ECO:0007669"/>
    <property type="project" value="TreeGrafter"/>
</dbReference>
<comment type="catalytic activity">
    <reaction evidence="1">
        <text>Release of any N-terminal amino acid, including proline, that is linked to proline, even from a dipeptide or tripeptide.</text>
        <dbReference type="EC" id="3.4.11.9"/>
    </reaction>
</comment>
<evidence type="ECO:0000256" key="5">
    <source>
        <dbReference type="ARBA" id="ARBA00022670"/>
    </source>
</evidence>
<dbReference type="Gene3D" id="3.40.350.10">
    <property type="entry name" value="Creatinase/prolidase N-terminal domain"/>
    <property type="match status" value="1"/>
</dbReference>
<dbReference type="InterPro" id="IPR007865">
    <property type="entry name" value="Aminopep_P_N"/>
</dbReference>
<dbReference type="PANTHER" id="PTHR43226:SF4">
    <property type="entry name" value="XAA-PRO AMINOPEPTIDASE 3"/>
    <property type="match status" value="1"/>
</dbReference>
<dbReference type="GO" id="GO:0030145">
    <property type="term" value="F:manganese ion binding"/>
    <property type="evidence" value="ECO:0007669"/>
    <property type="project" value="InterPro"/>
</dbReference>
<feature type="compositionally biased region" description="Basic and acidic residues" evidence="11">
    <location>
        <begin position="29"/>
        <end position="39"/>
    </location>
</feature>
<dbReference type="InterPro" id="IPR001131">
    <property type="entry name" value="Peptidase_M24B_aminopep-P_CS"/>
</dbReference>
<protein>
    <recommendedName>
        <fullName evidence="4">Xaa-Pro aminopeptidase</fullName>
        <ecNumber evidence="4">3.4.11.9</ecNumber>
    </recommendedName>
</protein>
<feature type="compositionally biased region" description="Polar residues" evidence="11">
    <location>
        <begin position="53"/>
        <end position="62"/>
    </location>
</feature>
<evidence type="ECO:0000313" key="13">
    <source>
        <dbReference type="EMBL" id="CBA30754.1"/>
    </source>
</evidence>
<evidence type="ECO:0000256" key="1">
    <source>
        <dbReference type="ARBA" id="ARBA00001424"/>
    </source>
</evidence>
<dbReference type="SUPFAM" id="SSF53092">
    <property type="entry name" value="Creatinase/prolidase N-terminal domain"/>
    <property type="match status" value="1"/>
</dbReference>
<reference evidence="13" key="1">
    <citation type="journal article" date="2010" name="Nature">
        <title>The Dynamic genome of Hydra.</title>
        <authorList>
            <person name="Chapman J.A."/>
            <person name="Kirkness E.F."/>
            <person name="Simakov O."/>
            <person name="Hampson S.E."/>
            <person name="Mitros T."/>
            <person name="Weinmaier T."/>
            <person name="Rattei T."/>
            <person name="Balasubramanian P.G."/>
            <person name="Borman J."/>
            <person name="Busam D."/>
            <person name="Disbennett K."/>
            <person name="Pfannkoch C."/>
            <person name="Sumin N."/>
            <person name="Sutton G."/>
            <person name="Viswanathan L."/>
            <person name="Walenz B."/>
            <person name="Goodstein D.M."/>
            <person name="Hellsten U."/>
            <person name="Kawashima T."/>
            <person name="Prochnik S.E."/>
            <person name="Putnam N.H."/>
            <person name="Shu S."/>
            <person name="Blumberg B."/>
            <person name="Dana C.E."/>
            <person name="Gee L."/>
            <person name="Kibler D.F."/>
            <person name="Law L."/>
            <person name="Lindgens D."/>
            <person name="Martinez D.E."/>
            <person name="Peng J."/>
            <person name="Wigge P.A."/>
            <person name="Bertulat B."/>
            <person name="Guder C."/>
            <person name="Nakamura Y."/>
            <person name="Ozbek S."/>
            <person name="Watanabe H."/>
            <person name="Khalturin K."/>
            <person name="Hemmrich G."/>
            <person name="Franke A."/>
            <person name="Augustin R."/>
            <person name="Fraune S."/>
            <person name="Hayakawa E."/>
            <person name="Hayakawa S."/>
            <person name="Hirose M."/>
            <person name="Hwang J."/>
            <person name="Ikeo K."/>
            <person name="Nishimiya-Fujisawa C."/>
            <person name="Ogura A."/>
            <person name="Takahashi T."/>
            <person name="Steinmetz P.R."/>
            <person name="Zhang X."/>
            <person name="Aufschnaiter R."/>
            <person name="Eder M.K."/>
            <person name="Gorny A.K."/>
            <person name="Salvenmoser W."/>
            <person name="Heimberg A.M."/>
            <person name="Wheeler B.M."/>
            <person name="Peterson K.J."/>
            <person name="Boettger A."/>
            <person name="Tischler P."/>
            <person name="Wolf A."/>
            <person name="Gojobori T."/>
            <person name="Remington K.A."/>
            <person name="Strausberg R.L."/>
            <person name="Venter J."/>
            <person name="Technau U."/>
            <person name="Hobmayer B."/>
            <person name="Bosch T.C."/>
            <person name="Holstein T.W."/>
            <person name="Fujisawa T."/>
            <person name="Bode H.R."/>
            <person name="David C.N."/>
            <person name="Rokhsar D.S."/>
            <person name="Steele R.E."/>
        </authorList>
    </citation>
    <scope>NUCLEOTIDE SEQUENCE</scope>
</reference>
<dbReference type="CDD" id="cd01087">
    <property type="entry name" value="Prolidase"/>
    <property type="match status" value="1"/>
</dbReference>
<gene>
    <name evidence="13" type="primary">pepP</name>
    <name evidence="13" type="ORF">Csp_C25140</name>
</gene>
<dbReference type="EMBL" id="FN543105">
    <property type="protein sequence ID" value="CBA30754.1"/>
    <property type="molecule type" value="Genomic_DNA"/>
</dbReference>
<name>C9YCT5_CURXX</name>
<evidence type="ECO:0000256" key="9">
    <source>
        <dbReference type="ARBA" id="ARBA00023211"/>
    </source>
</evidence>
<dbReference type="SUPFAM" id="SSF55920">
    <property type="entry name" value="Creatinase/aminopeptidase"/>
    <property type="match status" value="1"/>
</dbReference>
<keyword evidence="7 13" id="KW-0378">Hydrolase</keyword>
<evidence type="ECO:0000259" key="12">
    <source>
        <dbReference type="SMART" id="SM01011"/>
    </source>
</evidence>
<dbReference type="InterPro" id="IPR000994">
    <property type="entry name" value="Pept_M24"/>
</dbReference>
<dbReference type="InterPro" id="IPR029149">
    <property type="entry name" value="Creatin/AminoP/Spt16_N"/>
</dbReference>
<dbReference type="Gene3D" id="3.90.230.10">
    <property type="entry name" value="Creatinase/methionine aminopeptidase superfamily"/>
    <property type="match status" value="1"/>
</dbReference>
<dbReference type="EC" id="3.4.11.9" evidence="4"/>
<feature type="domain" description="Aminopeptidase P N-terminal" evidence="12">
    <location>
        <begin position="63"/>
        <end position="194"/>
    </location>
</feature>
<dbReference type="PROSITE" id="PS00491">
    <property type="entry name" value="PROLINE_PEPTIDASE"/>
    <property type="match status" value="1"/>
</dbReference>
<dbReference type="SMART" id="SM01011">
    <property type="entry name" value="AMP_N"/>
    <property type="match status" value="1"/>
</dbReference>
<dbReference type="Pfam" id="PF05195">
    <property type="entry name" value="AMP_N"/>
    <property type="match status" value="1"/>
</dbReference>
<dbReference type="GO" id="GO:0070006">
    <property type="term" value="F:metalloaminopeptidase activity"/>
    <property type="evidence" value="ECO:0007669"/>
    <property type="project" value="InterPro"/>
</dbReference>
<evidence type="ECO:0000256" key="3">
    <source>
        <dbReference type="ARBA" id="ARBA00008766"/>
    </source>
</evidence>
<dbReference type="AlphaFoldDB" id="C9YCT5"/>